<reference evidence="2" key="1">
    <citation type="journal article" date="2024" name="Proc. Natl. Acad. Sci. U.S.A.">
        <title>Extraordinary preservation of gene collinearity over three hundred million years revealed in homosporous lycophytes.</title>
        <authorList>
            <person name="Li C."/>
            <person name="Wickell D."/>
            <person name="Kuo L.Y."/>
            <person name="Chen X."/>
            <person name="Nie B."/>
            <person name="Liao X."/>
            <person name="Peng D."/>
            <person name="Ji J."/>
            <person name="Jenkins J."/>
            <person name="Williams M."/>
            <person name="Shu S."/>
            <person name="Plott C."/>
            <person name="Barry K."/>
            <person name="Rajasekar S."/>
            <person name="Grimwood J."/>
            <person name="Han X."/>
            <person name="Sun S."/>
            <person name="Hou Z."/>
            <person name="He W."/>
            <person name="Dai G."/>
            <person name="Sun C."/>
            <person name="Schmutz J."/>
            <person name="Leebens-Mack J.H."/>
            <person name="Li F.W."/>
            <person name="Wang L."/>
        </authorList>
    </citation>
    <scope>NUCLEOTIDE SEQUENCE [LARGE SCALE GENOMIC DNA]</scope>
    <source>
        <strain evidence="2">cv. PW_Plant_1</strain>
    </source>
</reference>
<name>A0ACC2BKT1_DIPCM</name>
<protein>
    <submittedName>
        <fullName evidence="1">Uncharacterized protein</fullName>
    </submittedName>
</protein>
<keyword evidence="2" id="KW-1185">Reference proteome</keyword>
<organism evidence="1 2">
    <name type="scientific">Diphasiastrum complanatum</name>
    <name type="common">Issler's clubmoss</name>
    <name type="synonym">Lycopodium complanatum</name>
    <dbReference type="NCBI Taxonomy" id="34168"/>
    <lineage>
        <taxon>Eukaryota</taxon>
        <taxon>Viridiplantae</taxon>
        <taxon>Streptophyta</taxon>
        <taxon>Embryophyta</taxon>
        <taxon>Tracheophyta</taxon>
        <taxon>Lycopodiopsida</taxon>
        <taxon>Lycopodiales</taxon>
        <taxon>Lycopodiaceae</taxon>
        <taxon>Lycopodioideae</taxon>
        <taxon>Diphasiastrum</taxon>
    </lineage>
</organism>
<proteinExistence type="predicted"/>
<comment type="caution">
    <text evidence="1">The sequence shown here is derived from an EMBL/GenBank/DDBJ whole genome shotgun (WGS) entry which is preliminary data.</text>
</comment>
<evidence type="ECO:0000313" key="2">
    <source>
        <dbReference type="Proteomes" id="UP001162992"/>
    </source>
</evidence>
<gene>
    <name evidence="1" type="ORF">O6H91_14G000700</name>
</gene>
<accession>A0ACC2BKT1</accession>
<evidence type="ECO:0000313" key="1">
    <source>
        <dbReference type="EMBL" id="KAJ7530359.1"/>
    </source>
</evidence>
<dbReference type="EMBL" id="CM055105">
    <property type="protein sequence ID" value="KAJ7530359.1"/>
    <property type="molecule type" value="Genomic_DNA"/>
</dbReference>
<dbReference type="Proteomes" id="UP001162992">
    <property type="component" value="Chromosome 14"/>
</dbReference>
<sequence>MDEENKEQKSMPSLSWCSDFVPSLGRTRCYKCNEMGHSAQNCQSCSNSYMLDLSKSGGRAPANVTHSNQTPFSCVCATINYVVVSRGGTKVLEPTHIGLGGKSLENIQLSFRVELSHCSTPIVIPETLSTRVHHSEGPMKVSCMASCVPMVSRGLLPEGKSPCSEVSNDGKVSIERSTIDLKIKTMGIRAVPFPGRATFGVTITRAPAIPELNYLWRGGYQVFANGKLSCSMMGLK</sequence>